<evidence type="ECO:0000313" key="3">
    <source>
        <dbReference type="EMBL" id="TQF02866.1"/>
    </source>
</evidence>
<keyword evidence="4" id="KW-1185">Reference proteome</keyword>
<dbReference type="RefSeq" id="WP_141633556.1">
    <property type="nucleotide sequence ID" value="NZ_VIGB01000003.1"/>
</dbReference>
<gene>
    <name evidence="3" type="ORF">E6W39_12100</name>
</gene>
<keyword evidence="1" id="KW-0472">Membrane</keyword>
<evidence type="ECO:0000256" key="1">
    <source>
        <dbReference type="SAM" id="Phobius"/>
    </source>
</evidence>
<evidence type="ECO:0000256" key="2">
    <source>
        <dbReference type="SAM" id="SignalP"/>
    </source>
</evidence>
<dbReference type="OrthoDB" id="569023at2"/>
<keyword evidence="1" id="KW-1133">Transmembrane helix</keyword>
<name>A0A540W1H1_9ACTN</name>
<feature type="transmembrane region" description="Helical" evidence="1">
    <location>
        <begin position="222"/>
        <end position="243"/>
    </location>
</feature>
<dbReference type="AlphaFoldDB" id="A0A540W1H1"/>
<organism evidence="3 4">
    <name type="scientific">Kitasatospora acidiphila</name>
    <dbReference type="NCBI Taxonomy" id="2567942"/>
    <lineage>
        <taxon>Bacteria</taxon>
        <taxon>Bacillati</taxon>
        <taxon>Actinomycetota</taxon>
        <taxon>Actinomycetes</taxon>
        <taxon>Kitasatosporales</taxon>
        <taxon>Streptomycetaceae</taxon>
        <taxon>Kitasatospora</taxon>
    </lineage>
</organism>
<comment type="caution">
    <text evidence="3">The sequence shown here is derived from an EMBL/GenBank/DDBJ whole genome shotgun (WGS) entry which is preliminary data.</text>
</comment>
<evidence type="ECO:0000313" key="4">
    <source>
        <dbReference type="Proteomes" id="UP000319103"/>
    </source>
</evidence>
<protein>
    <recommendedName>
        <fullName evidence="5">Secreted protein</fullName>
    </recommendedName>
</protein>
<feature type="transmembrane region" description="Helical" evidence="1">
    <location>
        <begin position="189"/>
        <end position="210"/>
    </location>
</feature>
<feature type="signal peptide" evidence="2">
    <location>
        <begin position="1"/>
        <end position="20"/>
    </location>
</feature>
<keyword evidence="2" id="KW-0732">Signal</keyword>
<proteinExistence type="predicted"/>
<dbReference type="Proteomes" id="UP000319103">
    <property type="component" value="Unassembled WGS sequence"/>
</dbReference>
<keyword evidence="1" id="KW-0812">Transmembrane</keyword>
<dbReference type="EMBL" id="VIGB01000003">
    <property type="protein sequence ID" value="TQF02866.1"/>
    <property type="molecule type" value="Genomic_DNA"/>
</dbReference>
<feature type="chain" id="PRO_5039495156" description="Secreted protein" evidence="2">
    <location>
        <begin position="21"/>
        <end position="455"/>
    </location>
</feature>
<evidence type="ECO:0008006" key="5">
    <source>
        <dbReference type="Google" id="ProtNLM"/>
    </source>
</evidence>
<reference evidence="3 4" key="1">
    <citation type="submission" date="2019-06" db="EMBL/GenBank/DDBJ databases">
        <title>Description of Kitasatospora acidophila sp. nov. isolated from pine grove soil, and reclassification of Streptomyces novaecaesareae to Kitasatospora novaeceasareae comb. nov.</title>
        <authorList>
            <person name="Kim M.J."/>
        </authorList>
    </citation>
    <scope>NUCLEOTIDE SEQUENCE [LARGE SCALE GENOMIC DNA]</scope>
    <source>
        <strain evidence="3 4">MMS16-CNU292</strain>
    </source>
</reference>
<sequence>MRGLTGLCLVALLATATAIAGVLSDARDGIDDIGHRDAPQAVRTADLYFALSDMDAQVANLLLLGADPGYATQRQQTLETYDQRRTQADGDLQKAAEASADDPNGQRAVQTVLDQLGQYEALVARARLLEDQAHAPAGQPSADALAAYRQATDLLRQQLLPAADQVTAASAATVDRTYTAQRSAITGGWWWILITMALALAALVLLQRLLSVRFHRIINPPLAAVTLLAVLAAAAGLTLASGAEDHLIVAKSNAYDSVIALSRARAVAYDMNADESRYLTDPARAAAYQQSFLDKSQSIARLDGATIDTYDAKLAQAADQHRADHRTVPFGGYLGTELDNITFPGEQDAAERLLTTFQQYEKDDRTIRSLRNQGKLKDAVTFDTGTAAGQSDADFAQLSHALDDVLAINQHALGQAVTDADDDLGLGVALTGGLTLAAALALTVLGVRPRLREFR</sequence>
<feature type="transmembrane region" description="Helical" evidence="1">
    <location>
        <begin position="424"/>
        <end position="447"/>
    </location>
</feature>
<accession>A0A540W1H1</accession>